<feature type="transmembrane region" description="Helical" evidence="7">
    <location>
        <begin position="53"/>
        <end position="74"/>
    </location>
</feature>
<evidence type="ECO:0000256" key="6">
    <source>
        <dbReference type="ARBA" id="ARBA00023136"/>
    </source>
</evidence>
<dbReference type="GO" id="GO:0005886">
    <property type="term" value="C:plasma membrane"/>
    <property type="evidence" value="ECO:0007669"/>
    <property type="project" value="UniProtKB-SubCell"/>
</dbReference>
<dbReference type="AlphaFoldDB" id="A0A101JC93"/>
<dbReference type="PANTHER" id="PTHR30450:SF14">
    <property type="entry name" value="TRANSPORTER, PERMEASE PROTEIN, PUTATIVE-RELATED"/>
    <property type="match status" value="1"/>
</dbReference>
<keyword evidence="9" id="KW-0067">ATP-binding</keyword>
<evidence type="ECO:0000256" key="5">
    <source>
        <dbReference type="ARBA" id="ARBA00022989"/>
    </source>
</evidence>
<dbReference type="Pfam" id="PF00528">
    <property type="entry name" value="BPD_transp_1"/>
    <property type="match status" value="1"/>
</dbReference>
<evidence type="ECO:0000313" key="9">
    <source>
        <dbReference type="EMBL" id="KUL24122.1"/>
    </source>
</evidence>
<dbReference type="Gene3D" id="1.10.3720.10">
    <property type="entry name" value="MetI-like"/>
    <property type="match status" value="1"/>
</dbReference>
<feature type="transmembrane region" description="Helical" evidence="7">
    <location>
        <begin position="190"/>
        <end position="213"/>
    </location>
</feature>
<evidence type="ECO:0000256" key="2">
    <source>
        <dbReference type="ARBA" id="ARBA00022448"/>
    </source>
</evidence>
<dbReference type="OrthoDB" id="9793490at2"/>
<keyword evidence="3" id="KW-1003">Cell membrane</keyword>
<evidence type="ECO:0000313" key="10">
    <source>
        <dbReference type="Proteomes" id="UP000053244"/>
    </source>
</evidence>
<keyword evidence="9" id="KW-0547">Nucleotide-binding</keyword>
<feature type="transmembrane region" description="Helical" evidence="7">
    <location>
        <begin position="135"/>
        <end position="160"/>
    </location>
</feature>
<organism evidence="9 10">
    <name type="scientific">Actinoplanes awajinensis subsp. mycoplanecinus</name>
    <dbReference type="NCBI Taxonomy" id="135947"/>
    <lineage>
        <taxon>Bacteria</taxon>
        <taxon>Bacillati</taxon>
        <taxon>Actinomycetota</taxon>
        <taxon>Actinomycetes</taxon>
        <taxon>Micromonosporales</taxon>
        <taxon>Micromonosporaceae</taxon>
        <taxon>Actinoplanes</taxon>
    </lineage>
</organism>
<proteinExistence type="inferred from homology"/>
<keyword evidence="10" id="KW-1185">Reference proteome</keyword>
<feature type="transmembrane region" description="Helical" evidence="7">
    <location>
        <begin position="80"/>
        <end position="106"/>
    </location>
</feature>
<dbReference type="InterPro" id="IPR051322">
    <property type="entry name" value="AA_ABC_Transporter_Permease"/>
</dbReference>
<feature type="domain" description="ABC transmembrane type-1" evidence="8">
    <location>
        <begin position="15"/>
        <end position="209"/>
    </location>
</feature>
<dbReference type="GO" id="GO:0005524">
    <property type="term" value="F:ATP binding"/>
    <property type="evidence" value="ECO:0007669"/>
    <property type="project" value="UniProtKB-KW"/>
</dbReference>
<name>A0A101JC93_9ACTN</name>
<dbReference type="PANTHER" id="PTHR30450">
    <property type="entry name" value="ABC TRANSPORTER PERMEASE"/>
    <property type="match status" value="1"/>
</dbReference>
<evidence type="ECO:0000256" key="1">
    <source>
        <dbReference type="ARBA" id="ARBA00004651"/>
    </source>
</evidence>
<gene>
    <name evidence="9" type="ORF">ADL15_44335</name>
</gene>
<dbReference type="SUPFAM" id="SSF161098">
    <property type="entry name" value="MetI-like"/>
    <property type="match status" value="1"/>
</dbReference>
<evidence type="ECO:0000256" key="3">
    <source>
        <dbReference type="ARBA" id="ARBA00022475"/>
    </source>
</evidence>
<dbReference type="Proteomes" id="UP000053244">
    <property type="component" value="Unassembled WGS sequence"/>
</dbReference>
<dbReference type="InterPro" id="IPR000515">
    <property type="entry name" value="MetI-like"/>
</dbReference>
<dbReference type="InterPro" id="IPR035906">
    <property type="entry name" value="MetI-like_sf"/>
</dbReference>
<keyword evidence="4 7" id="KW-0812">Transmembrane</keyword>
<protein>
    <submittedName>
        <fullName evidence="9">Methionine ABC transporter ATP-binding protein</fullName>
    </submittedName>
</protein>
<keyword evidence="5 7" id="KW-1133">Transmembrane helix</keyword>
<dbReference type="GO" id="GO:0048473">
    <property type="term" value="P:D-methionine transmembrane transport"/>
    <property type="evidence" value="ECO:0007669"/>
    <property type="project" value="TreeGrafter"/>
</dbReference>
<comment type="caution">
    <text evidence="9">The sequence shown here is derived from an EMBL/GenBank/DDBJ whole genome shotgun (WGS) entry which is preliminary data.</text>
</comment>
<comment type="subcellular location">
    <subcellularLocation>
        <location evidence="1 7">Cell membrane</location>
        <topology evidence="1 7">Multi-pass membrane protein</topology>
    </subcellularLocation>
</comment>
<evidence type="ECO:0000259" key="8">
    <source>
        <dbReference type="PROSITE" id="PS50928"/>
    </source>
</evidence>
<dbReference type="PROSITE" id="PS50928">
    <property type="entry name" value="ABC_TM1"/>
    <property type="match status" value="1"/>
</dbReference>
<comment type="similarity">
    <text evidence="7">Belongs to the binding-protein-dependent transport system permease family.</text>
</comment>
<feature type="transmembrane region" description="Helical" evidence="7">
    <location>
        <begin position="20"/>
        <end position="41"/>
    </location>
</feature>
<keyword evidence="2 7" id="KW-0813">Transport</keyword>
<evidence type="ECO:0000256" key="4">
    <source>
        <dbReference type="ARBA" id="ARBA00022692"/>
    </source>
</evidence>
<reference evidence="9 10" key="1">
    <citation type="submission" date="2015-10" db="EMBL/GenBank/DDBJ databases">
        <authorList>
            <person name="Gilbert D.G."/>
        </authorList>
    </citation>
    <scope>NUCLEOTIDE SEQUENCE [LARGE SCALE GENOMIC DNA]</scope>
    <source>
        <strain evidence="9 10">NRRL B-16712</strain>
    </source>
</reference>
<sequence length="219" mass="23200">MDEFLTNLPVFREAIGQTFYIVLISVVAGGLLGLALGLVLYATRPGSLMANRFVYVVVNILVNLVRPIPFVIFLTAIQPLMLVAIGTTIGTDAVTFALSLAAAFAVSRIIEQNLLAVEPGVIEAARAAGARPLSILLTVVVPEALGPVILGYTFIFVGVVDMSAQAGLFGGGGLGDFAVTYGSQRYNWPVVYITVATIIVIVQAGQFLGNYLARKALRR</sequence>
<dbReference type="RefSeq" id="WP_067705522.1">
    <property type="nucleotide sequence ID" value="NZ_LLZH01000324.1"/>
</dbReference>
<dbReference type="EMBL" id="LLZH01000324">
    <property type="protein sequence ID" value="KUL24122.1"/>
    <property type="molecule type" value="Genomic_DNA"/>
</dbReference>
<accession>A0A101JC93</accession>
<evidence type="ECO:0000256" key="7">
    <source>
        <dbReference type="RuleBase" id="RU363032"/>
    </source>
</evidence>
<keyword evidence="6 7" id="KW-0472">Membrane</keyword>